<comment type="caution">
    <text evidence="4">The sequence shown here is derived from an EMBL/GenBank/DDBJ whole genome shotgun (WGS) entry which is preliminary data.</text>
</comment>
<evidence type="ECO:0000313" key="5">
    <source>
        <dbReference type="Proteomes" id="UP000187367"/>
    </source>
</evidence>
<reference evidence="4 5" key="1">
    <citation type="submission" date="2017-01" db="EMBL/GenBank/DDBJ databases">
        <title>Bacillus phylogenomics.</title>
        <authorList>
            <person name="Dunlap C."/>
        </authorList>
    </citation>
    <scope>NUCLEOTIDE SEQUENCE [LARGE SCALE GENOMIC DNA]</scope>
    <source>
        <strain evidence="4 5">NRRL B-41282</strain>
    </source>
</reference>
<dbReference type="GO" id="GO:0005524">
    <property type="term" value="F:ATP binding"/>
    <property type="evidence" value="ECO:0007669"/>
    <property type="project" value="UniProtKB-KW"/>
</dbReference>
<dbReference type="SUPFAM" id="SSF52540">
    <property type="entry name" value="P-loop containing nucleoside triphosphate hydrolases"/>
    <property type="match status" value="1"/>
</dbReference>
<dbReference type="PROSITE" id="PS50893">
    <property type="entry name" value="ABC_TRANSPORTER_2"/>
    <property type="match status" value="1"/>
</dbReference>
<evidence type="ECO:0000259" key="3">
    <source>
        <dbReference type="PROSITE" id="PS50893"/>
    </source>
</evidence>
<keyword evidence="5" id="KW-1185">Reference proteome</keyword>
<organism evidence="4 5">
    <name type="scientific">Bacillus swezeyi</name>
    <dbReference type="NCBI Taxonomy" id="1925020"/>
    <lineage>
        <taxon>Bacteria</taxon>
        <taxon>Bacillati</taxon>
        <taxon>Bacillota</taxon>
        <taxon>Bacilli</taxon>
        <taxon>Bacillales</taxon>
        <taxon>Bacillaceae</taxon>
        <taxon>Bacillus</taxon>
    </lineage>
</organism>
<protein>
    <recommendedName>
        <fullName evidence="3">ABC transporter domain-containing protein</fullName>
    </recommendedName>
</protein>
<keyword evidence="1" id="KW-0547">Nucleotide-binding</keyword>
<dbReference type="PANTHER" id="PTHR43158:SF5">
    <property type="entry name" value="ABC TRANSPORTER, ATP-BINDING PROTEIN"/>
    <property type="match status" value="1"/>
</dbReference>
<dbReference type="InterPro" id="IPR003439">
    <property type="entry name" value="ABC_transporter-like_ATP-bd"/>
</dbReference>
<dbReference type="PANTHER" id="PTHR43158">
    <property type="entry name" value="SKFA PEPTIDE EXPORT ATP-BINDING PROTEIN SKFE"/>
    <property type="match status" value="1"/>
</dbReference>
<feature type="domain" description="ABC transporter" evidence="3">
    <location>
        <begin position="5"/>
        <end position="229"/>
    </location>
</feature>
<dbReference type="Gene3D" id="3.40.50.300">
    <property type="entry name" value="P-loop containing nucleotide triphosphate hydrolases"/>
    <property type="match status" value="1"/>
</dbReference>
<dbReference type="InterPro" id="IPR027417">
    <property type="entry name" value="P-loop_NTPase"/>
</dbReference>
<name>A0A1R1QCE6_9BACI</name>
<dbReference type="Proteomes" id="UP000187367">
    <property type="component" value="Unassembled WGS sequence"/>
</dbReference>
<dbReference type="Pfam" id="PF00005">
    <property type="entry name" value="ABC_tran"/>
    <property type="match status" value="1"/>
</dbReference>
<dbReference type="CDD" id="cd03230">
    <property type="entry name" value="ABC_DR_subfamily_A"/>
    <property type="match status" value="1"/>
</dbReference>
<dbReference type="RefSeq" id="WP_076760851.1">
    <property type="nucleotide sequence ID" value="NZ_JARMMK010000003.1"/>
</dbReference>
<dbReference type="AlphaFoldDB" id="A0A1R1QCE6"/>
<dbReference type="GO" id="GO:0016887">
    <property type="term" value="F:ATP hydrolysis activity"/>
    <property type="evidence" value="ECO:0007669"/>
    <property type="project" value="InterPro"/>
</dbReference>
<gene>
    <name evidence="4" type="ORF">BW143_17900</name>
</gene>
<evidence type="ECO:0000256" key="1">
    <source>
        <dbReference type="ARBA" id="ARBA00022741"/>
    </source>
</evidence>
<accession>A0A1R1S076</accession>
<accession>A0A1R1QCE6</accession>
<keyword evidence="2" id="KW-0067">ATP-binding</keyword>
<evidence type="ECO:0000256" key="2">
    <source>
        <dbReference type="ARBA" id="ARBA00022840"/>
    </source>
</evidence>
<dbReference type="EMBL" id="MTJL01000037">
    <property type="protein sequence ID" value="OMI00895.1"/>
    <property type="molecule type" value="Genomic_DNA"/>
</dbReference>
<dbReference type="OrthoDB" id="9804819at2"/>
<sequence length="291" mass="33363">MEDILACNHLTKFYKNNRAVHNVNLTFQEKTIYGLVGRNGSGKTTILKMISGQTFKDNGDIYIKGNLLRKGEIHRDICYVKDKNKFLGNSTVAEVLKTASSFHKNWDRNVSKRLVQEFGLNPQEKCRKLSRGMETMLAITIGIASRSPITIFDEPELGLDSVAREKFYQLLLEDYTEYPRTIILSTHLIDEVAKMLEKVYVVHAGEVIFHEDIEELRNKMFSLYGNEGKIDSLIEDKTVIHSEKIGSKKSAEVLHHFSSEDIRALQKSDVTVENLTVQQFLTHLLERKKDQ</sequence>
<dbReference type="SMART" id="SM00382">
    <property type="entry name" value="AAA"/>
    <property type="match status" value="1"/>
</dbReference>
<dbReference type="InterPro" id="IPR003593">
    <property type="entry name" value="AAA+_ATPase"/>
</dbReference>
<evidence type="ECO:0000313" key="4">
    <source>
        <dbReference type="EMBL" id="OMI00895.1"/>
    </source>
</evidence>
<proteinExistence type="predicted"/>